<evidence type="ECO:0000256" key="1">
    <source>
        <dbReference type="SAM" id="Phobius"/>
    </source>
</evidence>
<feature type="transmembrane region" description="Helical" evidence="1">
    <location>
        <begin position="39"/>
        <end position="57"/>
    </location>
</feature>
<dbReference type="Pfam" id="PF21537">
    <property type="entry name" value="DUF1980_C"/>
    <property type="match status" value="1"/>
</dbReference>
<sequence>MNRLQHFIRAVILAAFAIFFVSLHYSGDIMKYINPKYDIFSKIAAILFIVFFIIQIFRIWENPQNQHEHCPPGCTHDHGYSASLPKKVLSYFILVFPLLTGFAFAPTVLNSSIAENKGTILPQANNAAEKEKAVDDPTISNNQYIDPSIQNHETAQPRYHILSTEEYDSEIQKLKESEVIVMEDTIYEPYYGEINMNLSEYIGRKIKVVGFVYREEGLADNQLVISRFLISHCIADASIVGFLSEFPEAKDLKQDTWIEMEGIIEATTYNGVEIPIIKPENWKQIEQPSIPYIYPILQKVE</sequence>
<dbReference type="Pfam" id="PF09323">
    <property type="entry name" value="DUF1980"/>
    <property type="match status" value="1"/>
</dbReference>
<comment type="caution">
    <text evidence="4">The sequence shown here is derived from an EMBL/GenBank/DDBJ whole genome shotgun (WGS) entry which is preliminary data.</text>
</comment>
<keyword evidence="1" id="KW-0472">Membrane</keyword>
<dbReference type="Proteomes" id="UP001209318">
    <property type="component" value="Unassembled WGS sequence"/>
</dbReference>
<feature type="domain" description="DUF1980" evidence="2">
    <location>
        <begin position="8"/>
        <end position="119"/>
    </location>
</feature>
<evidence type="ECO:0000313" key="4">
    <source>
        <dbReference type="EMBL" id="MCU9612889.1"/>
    </source>
</evidence>
<evidence type="ECO:0000313" key="5">
    <source>
        <dbReference type="Proteomes" id="UP001209318"/>
    </source>
</evidence>
<dbReference type="NCBIfam" id="TIGR03943">
    <property type="entry name" value="TIGR03943 family putative permease subunit"/>
    <property type="match status" value="1"/>
</dbReference>
<accession>A0AAE3ISZ1</accession>
<keyword evidence="1" id="KW-1133">Transmembrane helix</keyword>
<feature type="transmembrane region" description="Helical" evidence="1">
    <location>
        <begin position="7"/>
        <end position="27"/>
    </location>
</feature>
<dbReference type="InterPro" id="IPR048447">
    <property type="entry name" value="DUF1980_C"/>
</dbReference>
<dbReference type="PANTHER" id="PTHR40047">
    <property type="entry name" value="UPF0703 PROTEIN YCGQ"/>
    <property type="match status" value="1"/>
</dbReference>
<keyword evidence="5" id="KW-1185">Reference proteome</keyword>
<proteinExistence type="predicted"/>
<gene>
    <name evidence="4" type="ORF">OEV98_04910</name>
</gene>
<dbReference type="InterPro" id="IPR015402">
    <property type="entry name" value="DUF1980"/>
</dbReference>
<dbReference type="RefSeq" id="WP_263072100.1">
    <property type="nucleotide sequence ID" value="NZ_JAOUSF010000002.1"/>
</dbReference>
<evidence type="ECO:0000259" key="3">
    <source>
        <dbReference type="Pfam" id="PF21537"/>
    </source>
</evidence>
<dbReference type="EMBL" id="JAOUSF010000002">
    <property type="protein sequence ID" value="MCU9612889.1"/>
    <property type="molecule type" value="Genomic_DNA"/>
</dbReference>
<dbReference type="InterPro" id="IPR052955">
    <property type="entry name" value="UPF0703_membrane_permease"/>
</dbReference>
<evidence type="ECO:0000259" key="2">
    <source>
        <dbReference type="Pfam" id="PF09323"/>
    </source>
</evidence>
<feature type="domain" description="DUF1980" evidence="3">
    <location>
        <begin position="164"/>
        <end position="295"/>
    </location>
</feature>
<dbReference type="PANTHER" id="PTHR40047:SF1">
    <property type="entry name" value="UPF0703 PROTEIN YCGQ"/>
    <property type="match status" value="1"/>
</dbReference>
<feature type="transmembrane region" description="Helical" evidence="1">
    <location>
        <begin position="88"/>
        <end position="109"/>
    </location>
</feature>
<dbReference type="InterPro" id="IPR048493">
    <property type="entry name" value="DUF1980_N"/>
</dbReference>
<organism evidence="4 5">
    <name type="scientific">Perspicuibacillus lycopersici</name>
    <dbReference type="NCBI Taxonomy" id="1325689"/>
    <lineage>
        <taxon>Bacteria</taxon>
        <taxon>Bacillati</taxon>
        <taxon>Bacillota</taxon>
        <taxon>Bacilli</taxon>
        <taxon>Bacillales</taxon>
        <taxon>Bacillaceae</taxon>
        <taxon>Perspicuibacillus</taxon>
    </lineage>
</organism>
<keyword evidence="1" id="KW-0812">Transmembrane</keyword>
<name>A0AAE3ISZ1_9BACI</name>
<dbReference type="AlphaFoldDB" id="A0AAE3ISZ1"/>
<reference evidence="4" key="1">
    <citation type="submission" date="2022-10" db="EMBL/GenBank/DDBJ databases">
        <title>Description of Fervidibacillus gen. nov. in the family Fervidibacillaceae fam. nov. with two species, Fervidibacillus albus sp. nov., and Fervidibacillus halotolerans sp. nov., isolated from tidal flat sediments.</title>
        <authorList>
            <person name="Kwon K.K."/>
            <person name="Yang S.-H."/>
        </authorList>
    </citation>
    <scope>NUCLEOTIDE SEQUENCE</scope>
    <source>
        <strain evidence="4">JCM 19140</strain>
    </source>
</reference>
<protein>
    <submittedName>
        <fullName evidence="4">TIGR03943 family protein</fullName>
    </submittedName>
</protein>